<feature type="region of interest" description="Disordered" evidence="1">
    <location>
        <begin position="1"/>
        <end position="119"/>
    </location>
</feature>
<gene>
    <name evidence="2" type="ORF">GQ55_5G404900</name>
</gene>
<dbReference type="Gramene" id="PUZ57144">
    <property type="protein sequence ID" value="PUZ57144"/>
    <property type="gene ID" value="GQ55_5G404900"/>
</dbReference>
<feature type="compositionally biased region" description="Polar residues" evidence="1">
    <location>
        <begin position="34"/>
        <end position="46"/>
    </location>
</feature>
<sequence>MDSGNDAAGSSSPPFGFDEDDSLALTLPSERDASLNQEPPTTTTDTLAAVPSTDDGGRPRTIALACRPPPHPTGRGSAVKKQSATVGTKTVSTSTTKRKTNGARLASTLTPSTPEATSSGVQLLNSLGFTTSESNSLLESHEQTSEPIQVDDDDEDEGVDAAGDEDTCRKAKRKRTSCVWNEFKEVEVMGVLKA</sequence>
<feature type="compositionally biased region" description="Polar residues" evidence="1">
    <location>
        <begin position="107"/>
        <end position="119"/>
    </location>
</feature>
<reference evidence="2 3" key="1">
    <citation type="submission" date="2018-04" db="EMBL/GenBank/DDBJ databases">
        <title>WGS assembly of Panicum hallii var. hallii HAL2.</title>
        <authorList>
            <person name="Lovell J."/>
            <person name="Jenkins J."/>
            <person name="Lowry D."/>
            <person name="Mamidi S."/>
            <person name="Sreedasyam A."/>
            <person name="Weng X."/>
            <person name="Barry K."/>
            <person name="Bonette J."/>
            <person name="Campitelli B."/>
            <person name="Daum C."/>
            <person name="Gordon S."/>
            <person name="Gould B."/>
            <person name="Lipzen A."/>
            <person name="MacQueen A."/>
            <person name="Palacio-Mejia J."/>
            <person name="Plott C."/>
            <person name="Shakirov E."/>
            <person name="Shu S."/>
            <person name="Yoshinaga Y."/>
            <person name="Zane M."/>
            <person name="Rokhsar D."/>
            <person name="Grimwood J."/>
            <person name="Schmutz J."/>
            <person name="Juenger T."/>
        </authorList>
    </citation>
    <scope>NUCLEOTIDE SEQUENCE [LARGE SCALE GENOMIC DNA]</scope>
    <source>
        <strain evidence="3">cv. HAL2</strain>
    </source>
</reference>
<dbReference type="AlphaFoldDB" id="A0A2T7DNL8"/>
<protein>
    <submittedName>
        <fullName evidence="2">Uncharacterized protein</fullName>
    </submittedName>
</protein>
<feature type="region of interest" description="Disordered" evidence="1">
    <location>
        <begin position="132"/>
        <end position="170"/>
    </location>
</feature>
<evidence type="ECO:0000313" key="2">
    <source>
        <dbReference type="EMBL" id="PUZ57144.1"/>
    </source>
</evidence>
<accession>A0A2T7DNL8</accession>
<feature type="compositionally biased region" description="Acidic residues" evidence="1">
    <location>
        <begin position="149"/>
        <end position="165"/>
    </location>
</feature>
<proteinExistence type="predicted"/>
<evidence type="ECO:0000256" key="1">
    <source>
        <dbReference type="SAM" id="MobiDB-lite"/>
    </source>
</evidence>
<organism evidence="2 3">
    <name type="scientific">Panicum hallii var. hallii</name>
    <dbReference type="NCBI Taxonomy" id="1504633"/>
    <lineage>
        <taxon>Eukaryota</taxon>
        <taxon>Viridiplantae</taxon>
        <taxon>Streptophyta</taxon>
        <taxon>Embryophyta</taxon>
        <taxon>Tracheophyta</taxon>
        <taxon>Spermatophyta</taxon>
        <taxon>Magnoliopsida</taxon>
        <taxon>Liliopsida</taxon>
        <taxon>Poales</taxon>
        <taxon>Poaceae</taxon>
        <taxon>PACMAD clade</taxon>
        <taxon>Panicoideae</taxon>
        <taxon>Panicodae</taxon>
        <taxon>Paniceae</taxon>
        <taxon>Panicinae</taxon>
        <taxon>Panicum</taxon>
        <taxon>Panicum sect. Panicum</taxon>
    </lineage>
</organism>
<dbReference type="Proteomes" id="UP000244336">
    <property type="component" value="Chromosome 5"/>
</dbReference>
<evidence type="ECO:0000313" key="3">
    <source>
        <dbReference type="Proteomes" id="UP000244336"/>
    </source>
</evidence>
<feature type="compositionally biased region" description="Low complexity" evidence="1">
    <location>
        <begin position="85"/>
        <end position="95"/>
    </location>
</feature>
<keyword evidence="3" id="KW-1185">Reference proteome</keyword>
<dbReference type="EMBL" id="CM009753">
    <property type="protein sequence ID" value="PUZ57144.1"/>
    <property type="molecule type" value="Genomic_DNA"/>
</dbReference>
<name>A0A2T7DNL8_9POAL</name>